<protein>
    <recommendedName>
        <fullName evidence="3">30S ribosomal protein S30</fullName>
    </recommendedName>
</protein>
<dbReference type="InterPro" id="IPR003489">
    <property type="entry name" value="RHF/RaiA"/>
</dbReference>
<dbReference type="RefSeq" id="WP_070726548.1">
    <property type="nucleotide sequence ID" value="NZ_MDZB01000092.1"/>
</dbReference>
<evidence type="ECO:0000313" key="2">
    <source>
        <dbReference type="Proteomes" id="UP000176294"/>
    </source>
</evidence>
<dbReference type="InterPro" id="IPR036567">
    <property type="entry name" value="RHF-like"/>
</dbReference>
<dbReference type="Pfam" id="PF02482">
    <property type="entry name" value="Ribosomal_S30AE"/>
    <property type="match status" value="1"/>
</dbReference>
<accession>A0A1G1T8F7</accession>
<sequence length="98" mass="11098">MNYTVDSIKMDLQTVGFSETPELLSQVESELRRVMRFRSDIVAADIYLREEGSNPTDNKTVRWRLGIPGNDLFAEGTGSSWAAGLRDASDKLRRQFVD</sequence>
<dbReference type="SUPFAM" id="SSF69754">
    <property type="entry name" value="Ribosome binding protein Y (YfiA homologue)"/>
    <property type="match status" value="1"/>
</dbReference>
<dbReference type="EMBL" id="MDZB01000092">
    <property type="protein sequence ID" value="OGX87150.1"/>
    <property type="molecule type" value="Genomic_DNA"/>
</dbReference>
<reference evidence="1 2" key="1">
    <citation type="submission" date="2016-08" db="EMBL/GenBank/DDBJ databases">
        <title>Hymenobacter coccineus sp. nov., Hymenobacter lapidarius sp. nov. and Hymenobacter glacialis sp. nov., isolated from Antarctic soil.</title>
        <authorList>
            <person name="Sedlacek I."/>
            <person name="Kralova S."/>
            <person name="Kyrova K."/>
            <person name="Maslanova I."/>
            <person name="Stankova E."/>
            <person name="Vrbovska V."/>
            <person name="Nemec M."/>
            <person name="Bartak M."/>
            <person name="Svec P."/>
            <person name="Busse H.-J."/>
            <person name="Pantucek R."/>
        </authorList>
    </citation>
    <scope>NUCLEOTIDE SEQUENCE [LARGE SCALE GENOMIC DNA]</scope>
    <source>
        <strain evidence="1 2">CCM 8643</strain>
    </source>
</reference>
<gene>
    <name evidence="1" type="ORF">BEN47_11775</name>
</gene>
<dbReference type="Gene3D" id="3.30.160.100">
    <property type="entry name" value="Ribosome hibernation promotion factor-like"/>
    <property type="match status" value="1"/>
</dbReference>
<dbReference type="AlphaFoldDB" id="A0A1G1T8F7"/>
<dbReference type="OrthoDB" id="954728at2"/>
<dbReference type="Proteomes" id="UP000176294">
    <property type="component" value="Unassembled WGS sequence"/>
</dbReference>
<organism evidence="1 2">
    <name type="scientific">Hymenobacter lapidarius</name>
    <dbReference type="NCBI Taxonomy" id="1908237"/>
    <lineage>
        <taxon>Bacteria</taxon>
        <taxon>Pseudomonadati</taxon>
        <taxon>Bacteroidota</taxon>
        <taxon>Cytophagia</taxon>
        <taxon>Cytophagales</taxon>
        <taxon>Hymenobacteraceae</taxon>
        <taxon>Hymenobacter</taxon>
    </lineage>
</organism>
<evidence type="ECO:0000313" key="1">
    <source>
        <dbReference type="EMBL" id="OGX87150.1"/>
    </source>
</evidence>
<keyword evidence="2" id="KW-1185">Reference proteome</keyword>
<dbReference type="STRING" id="1908237.BEN47_11775"/>
<proteinExistence type="predicted"/>
<comment type="caution">
    <text evidence="1">The sequence shown here is derived from an EMBL/GenBank/DDBJ whole genome shotgun (WGS) entry which is preliminary data.</text>
</comment>
<name>A0A1G1T8F7_9BACT</name>
<evidence type="ECO:0008006" key="3">
    <source>
        <dbReference type="Google" id="ProtNLM"/>
    </source>
</evidence>